<gene>
    <name evidence="1" type="primary">sfsA</name>
    <name evidence="4" type="ORF">DFR85_13410</name>
</gene>
<evidence type="ECO:0000313" key="4">
    <source>
        <dbReference type="EMBL" id="AWR95441.1"/>
    </source>
</evidence>
<dbReference type="Gene3D" id="3.40.1350.60">
    <property type="match status" value="1"/>
</dbReference>
<feature type="domain" description="SfsA N-terminal OB" evidence="3">
    <location>
        <begin position="16"/>
        <end position="74"/>
    </location>
</feature>
<dbReference type="InterPro" id="IPR005224">
    <property type="entry name" value="SfsA"/>
</dbReference>
<dbReference type="NCBIfam" id="TIGR00230">
    <property type="entry name" value="sfsA"/>
    <property type="match status" value="1"/>
</dbReference>
<accession>A0A2U9IHF8</accession>
<dbReference type="GO" id="GO:0003677">
    <property type="term" value="F:DNA binding"/>
    <property type="evidence" value="ECO:0007669"/>
    <property type="project" value="InterPro"/>
</dbReference>
<dbReference type="Pfam" id="PF17746">
    <property type="entry name" value="SfsA_N"/>
    <property type="match status" value="1"/>
</dbReference>
<evidence type="ECO:0000259" key="2">
    <source>
        <dbReference type="Pfam" id="PF03749"/>
    </source>
</evidence>
<dbReference type="Gene3D" id="2.40.50.580">
    <property type="match status" value="1"/>
</dbReference>
<dbReference type="RefSeq" id="WP_110271319.1">
    <property type="nucleotide sequence ID" value="NZ_CP029289.2"/>
</dbReference>
<name>A0A2U9IHF8_9CREN</name>
<proteinExistence type="inferred from homology"/>
<organism evidence="4 5">
    <name type="scientific">Acidianus brierleyi</name>
    <dbReference type="NCBI Taxonomy" id="41673"/>
    <lineage>
        <taxon>Archaea</taxon>
        <taxon>Thermoproteota</taxon>
        <taxon>Thermoprotei</taxon>
        <taxon>Sulfolobales</taxon>
        <taxon>Sulfolobaceae</taxon>
        <taxon>Acidianus</taxon>
    </lineage>
</organism>
<dbReference type="InterPro" id="IPR041465">
    <property type="entry name" value="SfsA_N"/>
</dbReference>
<reference evidence="4 5" key="1">
    <citation type="submission" date="2018-05" db="EMBL/GenBank/DDBJ databases">
        <title>Complete Genome Sequences of Extremely Thermoacidophilic, Metal-Mobilizing Type-Strain Members of the Archaeal Family Sulfolobaceae: Acidianus brierleyi DSM-1651T, Acidianus sulfidivorans DSM-18786T, Metallosphaera hakonensis DSM-7519T, and Metallosphaera prunae DSM-10039T.</title>
        <authorList>
            <person name="Counts J.A."/>
            <person name="Kelly R.M."/>
        </authorList>
    </citation>
    <scope>NUCLEOTIDE SEQUENCE [LARGE SCALE GENOMIC DNA]</scope>
    <source>
        <strain evidence="4 5">DSM 1651</strain>
    </source>
</reference>
<dbReference type="CDD" id="cd22357">
    <property type="entry name" value="SfsA-like"/>
    <property type="match status" value="1"/>
</dbReference>
<dbReference type="KEGG" id="abri:DFR85_13410"/>
<keyword evidence="5" id="KW-1185">Reference proteome</keyword>
<dbReference type="EMBL" id="CP029289">
    <property type="protein sequence ID" value="AWR95441.1"/>
    <property type="molecule type" value="Genomic_DNA"/>
</dbReference>
<dbReference type="OrthoDB" id="34139at2157"/>
<evidence type="ECO:0000313" key="5">
    <source>
        <dbReference type="Proteomes" id="UP000248044"/>
    </source>
</evidence>
<dbReference type="Proteomes" id="UP000248044">
    <property type="component" value="Chromosome"/>
</dbReference>
<evidence type="ECO:0000259" key="3">
    <source>
        <dbReference type="Pfam" id="PF17746"/>
    </source>
</evidence>
<sequence>MIVYQFPKLEEEIVKERLNRFMVLTQSGKLCHLHDPGRLKELIYPGNKILVREVDGNKRKTSCQVTAAWNGLWVIVDSSIHNDIARKFLPNAKAEVKVGNSRIDFQDGNTFIEVKGCSLVENGVAMFPDAPTERGRRHLEELIKLKEKGYNAKLLVLVMRDDAKCFYPNERTDKKFSEKFFEALHKGVEVEIKTFSLIESQVIYKRNIQICDKIN</sequence>
<dbReference type="Pfam" id="PF03749">
    <property type="entry name" value="SfsA"/>
    <property type="match status" value="1"/>
</dbReference>
<dbReference type="InterPro" id="IPR040452">
    <property type="entry name" value="SfsA_C"/>
</dbReference>
<evidence type="ECO:0000256" key="1">
    <source>
        <dbReference type="HAMAP-Rule" id="MF_00095"/>
    </source>
</evidence>
<dbReference type="AlphaFoldDB" id="A0A2U9IHF8"/>
<comment type="similarity">
    <text evidence="1">Belongs to the SfsA family.</text>
</comment>
<feature type="domain" description="Sugar fermentation stimulation protein C-terminal" evidence="2">
    <location>
        <begin position="89"/>
        <end position="194"/>
    </location>
</feature>
<dbReference type="PANTHER" id="PTHR30545">
    <property type="entry name" value="SUGAR FERMENTATION STIMULATION PROTEIN A"/>
    <property type="match status" value="1"/>
</dbReference>
<dbReference type="GeneID" id="36833172"/>
<protein>
    <recommendedName>
        <fullName evidence="1">Sugar fermentation stimulation protein homolog</fullName>
    </recommendedName>
</protein>
<dbReference type="PANTHER" id="PTHR30545:SF2">
    <property type="entry name" value="SUGAR FERMENTATION STIMULATION PROTEIN A"/>
    <property type="match status" value="1"/>
</dbReference>
<dbReference type="HAMAP" id="MF_00095">
    <property type="entry name" value="SfsA"/>
    <property type="match status" value="1"/>
</dbReference>